<gene>
    <name evidence="3" type="ORF">INS90_00065</name>
</gene>
<dbReference type="RefSeq" id="WP_197553209.1">
    <property type="nucleotide sequence ID" value="NZ_CP063212.1"/>
</dbReference>
<name>A0A7M1R0F3_9ACTO</name>
<evidence type="ECO:0008006" key="5">
    <source>
        <dbReference type="Google" id="ProtNLM"/>
    </source>
</evidence>
<dbReference type="Gene3D" id="1.20.120.20">
    <property type="entry name" value="Apolipoprotein"/>
    <property type="match status" value="1"/>
</dbReference>
<keyword evidence="2" id="KW-0472">Membrane</keyword>
<organism evidence="3 4">
    <name type="scientific">Trueperella pecoris</name>
    <dbReference type="NCBI Taxonomy" id="2733571"/>
    <lineage>
        <taxon>Bacteria</taxon>
        <taxon>Bacillati</taxon>
        <taxon>Actinomycetota</taxon>
        <taxon>Actinomycetes</taxon>
        <taxon>Actinomycetales</taxon>
        <taxon>Actinomycetaceae</taxon>
        <taxon>Trueperella</taxon>
    </lineage>
</organism>
<dbReference type="Proteomes" id="UP000594961">
    <property type="component" value="Chromosome"/>
</dbReference>
<proteinExistence type="predicted"/>
<feature type="compositionally biased region" description="Acidic residues" evidence="1">
    <location>
        <begin position="240"/>
        <end position="258"/>
    </location>
</feature>
<protein>
    <recommendedName>
        <fullName evidence="5">Apolipoprotein A1/A4/E domain protein</fullName>
    </recommendedName>
</protein>
<reference evidence="3 4" key="1">
    <citation type="submission" date="2020-10" db="EMBL/GenBank/DDBJ databases">
        <title>Trueperella pecoris sp. nov. isolated from bovine and porcine specimens.</title>
        <authorList>
            <person name="Schoenecker L."/>
            <person name="Schnydrig P."/>
            <person name="Brodard I."/>
            <person name="Thomann A."/>
            <person name="Hemphill A."/>
            <person name="Rodriguez-Campos S."/>
            <person name="Perreten V."/>
            <person name="Jores J."/>
            <person name="Kittl S."/>
        </authorList>
    </citation>
    <scope>NUCLEOTIDE SEQUENCE [LARGE SCALE GENOMIC DNA]</scope>
    <source>
        <strain evidence="3 4">19OD0592</strain>
    </source>
</reference>
<evidence type="ECO:0000313" key="4">
    <source>
        <dbReference type="Proteomes" id="UP000594961"/>
    </source>
</evidence>
<keyword evidence="2" id="KW-1133">Transmembrane helix</keyword>
<evidence type="ECO:0000256" key="2">
    <source>
        <dbReference type="SAM" id="Phobius"/>
    </source>
</evidence>
<dbReference type="AlphaFoldDB" id="A0A7M1R0F3"/>
<evidence type="ECO:0000313" key="3">
    <source>
        <dbReference type="EMBL" id="QOR47749.1"/>
    </source>
</evidence>
<feature type="compositionally biased region" description="Basic and acidic residues" evidence="1">
    <location>
        <begin position="259"/>
        <end position="269"/>
    </location>
</feature>
<sequence length="290" mass="31737">MSLFKKKTTKEKVAEQVEPLAERAAEAGAHLGTLMKDTFSAAISWAEPRAKEAADRIQPLAIDAYDKAVPYVKDAVDKANVVAHDAVVKARPYVEDAFEKANVVAQDAVVKARPYVEDAAKRYEETADLVRDDYLPRAKRAAQAALDEARTGSGDLQTRANAVVKVSKKELAKPTKKRRRGKWLGFLVVASAGAAAAYVAWARSKPVQDPWAEAYWEDVSVPEADDEVTNKVDDVVEEPAEAVAEDEALVPEEAQPSEEELKAEELDEHIAKTREEEAAEAAGLIKDEDK</sequence>
<keyword evidence="2" id="KW-0812">Transmembrane</keyword>
<feature type="transmembrane region" description="Helical" evidence="2">
    <location>
        <begin position="183"/>
        <end position="201"/>
    </location>
</feature>
<feature type="region of interest" description="Disordered" evidence="1">
    <location>
        <begin position="240"/>
        <end position="269"/>
    </location>
</feature>
<evidence type="ECO:0000256" key="1">
    <source>
        <dbReference type="SAM" id="MobiDB-lite"/>
    </source>
</evidence>
<accession>A0A7M1R0F3</accession>
<dbReference type="EMBL" id="CP063212">
    <property type="protein sequence ID" value="QOR47749.1"/>
    <property type="molecule type" value="Genomic_DNA"/>
</dbReference>